<dbReference type="CDD" id="cd24032">
    <property type="entry name" value="ASKHA_NBD_TsaB"/>
    <property type="match status" value="1"/>
</dbReference>
<dbReference type="RefSeq" id="WP_196940341.1">
    <property type="nucleotide sequence ID" value="NZ_MU158690.1"/>
</dbReference>
<dbReference type="InterPro" id="IPR000905">
    <property type="entry name" value="Gcp-like_dom"/>
</dbReference>
<dbReference type="Gene3D" id="3.30.420.40">
    <property type="match status" value="2"/>
</dbReference>
<gene>
    <name evidence="2" type="primary">tsaB</name>
    <name evidence="2" type="ORF">C4F40_02040</name>
</gene>
<dbReference type="PANTHER" id="PTHR11735:SF11">
    <property type="entry name" value="TRNA THREONYLCARBAMOYLADENOSINE BIOSYNTHESIS PROTEIN TSAB"/>
    <property type="match status" value="1"/>
</dbReference>
<protein>
    <submittedName>
        <fullName evidence="2">tRNA (Adenosine(37)-N6)-threonylcarbamoyltransferase complex dimerization subunit type 1 TsaB</fullName>
    </submittedName>
</protein>
<sequence length="227" mass="25604">MRYIIQIDTATEVCSVSLSREGITLDHIQSSEPNMHASRLTSYVEQILFQNSLKFSDISAVAVSMGPGSYTGLRIGVSTAKGLCYALDIPLIGINTLESMFNGLVNKVILQEGSLYFPMIDARRMEVYTMAFDEDGKQVLPTQAKIIDELSFAEFHLKEAFLFGSGANKFQDLFRANPQVHIISQFQHSSAHMSALAWKRFEAHEVENLIYFEPYYLKEFVASKPKR</sequence>
<evidence type="ECO:0000313" key="2">
    <source>
        <dbReference type="EMBL" id="MBE8719510.1"/>
    </source>
</evidence>
<dbReference type="InterPro" id="IPR043129">
    <property type="entry name" value="ATPase_NBD"/>
</dbReference>
<organism evidence="2 3">
    <name type="scientific">Sphingobacterium pedocola</name>
    <dbReference type="NCBI Taxonomy" id="2082722"/>
    <lineage>
        <taxon>Bacteria</taxon>
        <taxon>Pseudomonadati</taxon>
        <taxon>Bacteroidota</taxon>
        <taxon>Sphingobacteriia</taxon>
        <taxon>Sphingobacteriales</taxon>
        <taxon>Sphingobacteriaceae</taxon>
        <taxon>Sphingobacterium</taxon>
    </lineage>
</organism>
<dbReference type="SUPFAM" id="SSF53067">
    <property type="entry name" value="Actin-like ATPase domain"/>
    <property type="match status" value="2"/>
</dbReference>
<dbReference type="Pfam" id="PF00814">
    <property type="entry name" value="TsaD"/>
    <property type="match status" value="1"/>
</dbReference>
<dbReference type="NCBIfam" id="TIGR03725">
    <property type="entry name" value="T6A_YeaZ"/>
    <property type="match status" value="1"/>
</dbReference>
<dbReference type="PANTHER" id="PTHR11735">
    <property type="entry name" value="TRNA N6-ADENOSINE THREONYLCARBAMOYLTRANSFERASE"/>
    <property type="match status" value="1"/>
</dbReference>
<evidence type="ECO:0000313" key="3">
    <source>
        <dbReference type="Proteomes" id="UP000618319"/>
    </source>
</evidence>
<comment type="caution">
    <text evidence="2">The sequence shown here is derived from an EMBL/GenBank/DDBJ whole genome shotgun (WGS) entry which is preliminary data.</text>
</comment>
<keyword evidence="3" id="KW-1185">Reference proteome</keyword>
<name>A0ABR9T2E5_9SPHI</name>
<evidence type="ECO:0000259" key="1">
    <source>
        <dbReference type="Pfam" id="PF00814"/>
    </source>
</evidence>
<dbReference type="InterPro" id="IPR022496">
    <property type="entry name" value="T6A_TsaB"/>
</dbReference>
<dbReference type="EMBL" id="PSKQ01000012">
    <property type="protein sequence ID" value="MBE8719510.1"/>
    <property type="molecule type" value="Genomic_DNA"/>
</dbReference>
<accession>A0ABR9T2E5</accession>
<reference evidence="2 3" key="1">
    <citation type="submission" date="2018-02" db="EMBL/GenBank/DDBJ databases">
        <title>Sphingobacterium KA21.</title>
        <authorList>
            <person name="Vasarhelyi B.M."/>
            <person name="Deshmukh S."/>
            <person name="Balint B."/>
            <person name="Kukolya J."/>
        </authorList>
    </citation>
    <scope>NUCLEOTIDE SEQUENCE [LARGE SCALE GENOMIC DNA]</scope>
    <source>
        <strain evidence="2 3">Ka21</strain>
    </source>
</reference>
<feature type="domain" description="Gcp-like" evidence="1">
    <location>
        <begin position="36"/>
        <end position="150"/>
    </location>
</feature>
<dbReference type="Proteomes" id="UP000618319">
    <property type="component" value="Unassembled WGS sequence"/>
</dbReference>
<proteinExistence type="predicted"/>